<sequence>MVLTTICVILHTVNSISAKKESVRLHLNRCFLYNDLVLQVKSVNFVAGGHLAVQLGGQNFGLPSRKKEKLVAVGSC</sequence>
<dbReference type="EMBL" id="REGN01002138">
    <property type="protein sequence ID" value="RNA30020.1"/>
    <property type="molecule type" value="Genomic_DNA"/>
</dbReference>
<keyword evidence="1" id="KW-0732">Signal</keyword>
<protein>
    <recommendedName>
        <fullName evidence="4">Secreted protein</fullName>
    </recommendedName>
</protein>
<name>A0A3M7S306_BRAPC</name>
<feature type="signal peptide" evidence="1">
    <location>
        <begin position="1"/>
        <end position="18"/>
    </location>
</feature>
<gene>
    <name evidence="2" type="ORF">BpHYR1_018212</name>
</gene>
<accession>A0A3M7S306</accession>
<comment type="caution">
    <text evidence="2">The sequence shown here is derived from an EMBL/GenBank/DDBJ whole genome shotgun (WGS) entry which is preliminary data.</text>
</comment>
<evidence type="ECO:0000256" key="1">
    <source>
        <dbReference type="SAM" id="SignalP"/>
    </source>
</evidence>
<evidence type="ECO:0008006" key="4">
    <source>
        <dbReference type="Google" id="ProtNLM"/>
    </source>
</evidence>
<reference evidence="2 3" key="1">
    <citation type="journal article" date="2018" name="Sci. Rep.">
        <title>Genomic signatures of local adaptation to the degree of environmental predictability in rotifers.</title>
        <authorList>
            <person name="Franch-Gras L."/>
            <person name="Hahn C."/>
            <person name="Garcia-Roger E.M."/>
            <person name="Carmona M.J."/>
            <person name="Serra M."/>
            <person name="Gomez A."/>
        </authorList>
    </citation>
    <scope>NUCLEOTIDE SEQUENCE [LARGE SCALE GENOMIC DNA]</scope>
    <source>
        <strain evidence="2">HYR1</strain>
    </source>
</reference>
<dbReference type="Proteomes" id="UP000276133">
    <property type="component" value="Unassembled WGS sequence"/>
</dbReference>
<keyword evidence="3" id="KW-1185">Reference proteome</keyword>
<evidence type="ECO:0000313" key="2">
    <source>
        <dbReference type="EMBL" id="RNA30020.1"/>
    </source>
</evidence>
<proteinExistence type="predicted"/>
<evidence type="ECO:0000313" key="3">
    <source>
        <dbReference type="Proteomes" id="UP000276133"/>
    </source>
</evidence>
<organism evidence="2 3">
    <name type="scientific">Brachionus plicatilis</name>
    <name type="common">Marine rotifer</name>
    <name type="synonym">Brachionus muelleri</name>
    <dbReference type="NCBI Taxonomy" id="10195"/>
    <lineage>
        <taxon>Eukaryota</taxon>
        <taxon>Metazoa</taxon>
        <taxon>Spiralia</taxon>
        <taxon>Gnathifera</taxon>
        <taxon>Rotifera</taxon>
        <taxon>Eurotatoria</taxon>
        <taxon>Monogononta</taxon>
        <taxon>Pseudotrocha</taxon>
        <taxon>Ploima</taxon>
        <taxon>Brachionidae</taxon>
        <taxon>Brachionus</taxon>
    </lineage>
</organism>
<dbReference type="AlphaFoldDB" id="A0A3M7S306"/>
<feature type="chain" id="PRO_5018207351" description="Secreted protein" evidence="1">
    <location>
        <begin position="19"/>
        <end position="76"/>
    </location>
</feature>